<comment type="caution">
    <text evidence="2">The sequence shown here is derived from an EMBL/GenBank/DDBJ whole genome shotgun (WGS) entry which is preliminary data.</text>
</comment>
<dbReference type="RefSeq" id="WP_303887593.1">
    <property type="nucleotide sequence ID" value="NZ_JAGZCC010000047.1"/>
</dbReference>
<accession>A0A943EH05</accession>
<evidence type="ECO:0000256" key="1">
    <source>
        <dbReference type="SAM" id="Phobius"/>
    </source>
</evidence>
<name>A0A943EH05_9FIRM</name>
<keyword evidence="1" id="KW-0812">Transmembrane</keyword>
<proteinExistence type="predicted"/>
<evidence type="ECO:0000313" key="2">
    <source>
        <dbReference type="EMBL" id="MBS5588705.1"/>
    </source>
</evidence>
<feature type="transmembrane region" description="Helical" evidence="1">
    <location>
        <begin position="6"/>
        <end position="26"/>
    </location>
</feature>
<reference evidence="2" key="1">
    <citation type="submission" date="2021-02" db="EMBL/GenBank/DDBJ databases">
        <title>Infant gut strain persistence is associated with maternal origin, phylogeny, and functional potential including surface adhesion and iron acquisition.</title>
        <authorList>
            <person name="Lou Y.C."/>
        </authorList>
    </citation>
    <scope>NUCLEOTIDE SEQUENCE</scope>
    <source>
        <strain evidence="2">L3_108_000G1_dasL3_108_000G1_metabat.metabat.11</strain>
    </source>
</reference>
<sequence>MNPETQVSVAFLISVSSFIFAAINFYTSRKKNIQDESKEMIKINLKLDTICATTNETKNDIKNINDQIKQLTEQQIVQSYQIKEIWKHINKLEEEK</sequence>
<keyword evidence="1" id="KW-1133">Transmembrane helix</keyword>
<keyword evidence="1" id="KW-0472">Membrane</keyword>
<dbReference type="EMBL" id="JAGZCC010000047">
    <property type="protein sequence ID" value="MBS5588705.1"/>
    <property type="molecule type" value="Genomic_DNA"/>
</dbReference>
<protein>
    <submittedName>
        <fullName evidence="2">Uncharacterized protein</fullName>
    </submittedName>
</protein>
<dbReference type="Proteomes" id="UP000751224">
    <property type="component" value="Unassembled WGS sequence"/>
</dbReference>
<gene>
    <name evidence="2" type="ORF">KHX14_07830</name>
</gene>
<evidence type="ECO:0000313" key="3">
    <source>
        <dbReference type="Proteomes" id="UP000751224"/>
    </source>
</evidence>
<dbReference type="AlphaFoldDB" id="A0A943EH05"/>
<organism evidence="2 3">
    <name type="scientific">Thomasclavelia spiroformis</name>
    <dbReference type="NCBI Taxonomy" id="29348"/>
    <lineage>
        <taxon>Bacteria</taxon>
        <taxon>Bacillati</taxon>
        <taxon>Bacillota</taxon>
        <taxon>Erysipelotrichia</taxon>
        <taxon>Erysipelotrichales</taxon>
        <taxon>Coprobacillaceae</taxon>
        <taxon>Thomasclavelia</taxon>
    </lineage>
</organism>